<comment type="caution">
    <text evidence="4">The sequence shown here is derived from an EMBL/GenBank/DDBJ whole genome shotgun (WGS) entry which is preliminary data.</text>
</comment>
<accession>A0A4S4AZC6</accession>
<gene>
    <name evidence="4" type="ORF">E6C76_08080</name>
</gene>
<dbReference type="Gene3D" id="1.20.1440.100">
    <property type="entry name" value="SG protein - dephosphorylation function"/>
    <property type="match status" value="1"/>
</dbReference>
<name>A0A4S4AZC6_9RHOO</name>
<dbReference type="GO" id="GO:0046872">
    <property type="term" value="F:metal ion binding"/>
    <property type="evidence" value="ECO:0007669"/>
    <property type="project" value="UniProtKB-KW"/>
</dbReference>
<evidence type="ECO:0000313" key="5">
    <source>
        <dbReference type="Proteomes" id="UP000308430"/>
    </source>
</evidence>
<dbReference type="InterPro" id="IPR050582">
    <property type="entry name" value="HAD-like_SerB"/>
</dbReference>
<dbReference type="PANTHER" id="PTHR43344">
    <property type="entry name" value="PHOSPHOSERINE PHOSPHATASE"/>
    <property type="match status" value="1"/>
</dbReference>
<dbReference type="OrthoDB" id="9784466at2"/>
<dbReference type="EMBL" id="SSOC01000003">
    <property type="protein sequence ID" value="THF65530.1"/>
    <property type="molecule type" value="Genomic_DNA"/>
</dbReference>
<dbReference type="AlphaFoldDB" id="A0A4S4AZC6"/>
<dbReference type="Proteomes" id="UP000308430">
    <property type="component" value="Unassembled WGS sequence"/>
</dbReference>
<sequence>MNNPWPASRPLARTTMPLALFDLDHTLLDGDSNCLWLEYLVEGAHLPPAILARQADHMERYAACRLDIADYLAFHLRLLDDRPLAEWEALRARFLTDVVAPRIPVAARAAVEAHRRLGHRLAIVTATHGFLADAIGGLLDLPVICPRGEQRDGRFTGHVPGPLCFGAGKIDCVEHWLAAAHPGTAPRERHFYSDSANDLPLLRAVSHPVVVNGDAHLTEVAHELGWPRLSWRAG</sequence>
<dbReference type="NCBIfam" id="TIGR01488">
    <property type="entry name" value="HAD-SF-IB"/>
    <property type="match status" value="1"/>
</dbReference>
<dbReference type="GO" id="GO:0016787">
    <property type="term" value="F:hydrolase activity"/>
    <property type="evidence" value="ECO:0007669"/>
    <property type="project" value="UniProtKB-KW"/>
</dbReference>
<dbReference type="PANTHER" id="PTHR43344:SF13">
    <property type="entry name" value="PHOSPHATASE RV3661-RELATED"/>
    <property type="match status" value="1"/>
</dbReference>
<evidence type="ECO:0000256" key="1">
    <source>
        <dbReference type="ARBA" id="ARBA00022723"/>
    </source>
</evidence>
<evidence type="ECO:0000313" key="4">
    <source>
        <dbReference type="EMBL" id="THF65530.1"/>
    </source>
</evidence>
<keyword evidence="3" id="KW-0460">Magnesium</keyword>
<reference evidence="4 5" key="1">
    <citation type="submission" date="2019-04" db="EMBL/GenBank/DDBJ databases">
        <title>Azoarcus nasutitermitis sp. nov. isolated from termite nest.</title>
        <authorList>
            <person name="Lin S.-Y."/>
            <person name="Hameed A."/>
            <person name="Hsu Y.-H."/>
            <person name="Young C.-C."/>
        </authorList>
    </citation>
    <scope>NUCLEOTIDE SEQUENCE [LARGE SCALE GENOMIC DNA]</scope>
    <source>
        <strain evidence="4 5">CC-YHH838</strain>
    </source>
</reference>
<dbReference type="InterPro" id="IPR023214">
    <property type="entry name" value="HAD_sf"/>
</dbReference>
<evidence type="ECO:0000256" key="3">
    <source>
        <dbReference type="ARBA" id="ARBA00022842"/>
    </source>
</evidence>
<protein>
    <submittedName>
        <fullName evidence="4">HAD-IB family hydrolase</fullName>
    </submittedName>
</protein>
<dbReference type="InterPro" id="IPR036412">
    <property type="entry name" value="HAD-like_sf"/>
</dbReference>
<keyword evidence="1" id="KW-0479">Metal-binding</keyword>
<dbReference type="SUPFAM" id="SSF56784">
    <property type="entry name" value="HAD-like"/>
    <property type="match status" value="1"/>
</dbReference>
<evidence type="ECO:0000256" key="2">
    <source>
        <dbReference type="ARBA" id="ARBA00022801"/>
    </source>
</evidence>
<dbReference type="RefSeq" id="WP_136347735.1">
    <property type="nucleotide sequence ID" value="NZ_SSOC01000003.1"/>
</dbReference>
<keyword evidence="2 4" id="KW-0378">Hydrolase</keyword>
<proteinExistence type="predicted"/>
<keyword evidence="5" id="KW-1185">Reference proteome</keyword>
<dbReference type="Gene3D" id="3.40.50.1000">
    <property type="entry name" value="HAD superfamily/HAD-like"/>
    <property type="match status" value="1"/>
</dbReference>
<dbReference type="Pfam" id="PF12710">
    <property type="entry name" value="HAD"/>
    <property type="match status" value="1"/>
</dbReference>
<organism evidence="4 5">
    <name type="scientific">Pseudothauera nasutitermitis</name>
    <dbReference type="NCBI Taxonomy" id="2565930"/>
    <lineage>
        <taxon>Bacteria</taxon>
        <taxon>Pseudomonadati</taxon>
        <taxon>Pseudomonadota</taxon>
        <taxon>Betaproteobacteria</taxon>
        <taxon>Rhodocyclales</taxon>
        <taxon>Zoogloeaceae</taxon>
        <taxon>Pseudothauera</taxon>
    </lineage>
</organism>